<reference evidence="3 4" key="1">
    <citation type="submission" date="2017-06" db="EMBL/GenBank/DDBJ databases">
        <authorList>
            <person name="Kim H.J."/>
            <person name="Triplett B.A."/>
        </authorList>
    </citation>
    <scope>NUCLEOTIDE SEQUENCE [LARGE SCALE GENOMIC DNA]</scope>
    <source>
        <strain evidence="3 4">DSM 45207</strain>
    </source>
</reference>
<keyword evidence="2" id="KW-0472">Membrane</keyword>
<sequence>MGRHSKATPRAGSLVRRPRQSGSHRADDDAAQRRGIAGWAIASMVAAGLLAVGGVGWVWGTNAMNTRAEAKSQECEEHSTLHVLADEGIVEPVEAVAEEWNSGDEVVRAHCVTVQVTGADSESAGETLAGSDTDRDIPAVWIPASTGQVDALADARSDRVAAEPESVTGDGDGDYPLVRIQGPGVDDVQERAAQKFHTFVFEPERQAVFDTVDEP</sequence>
<evidence type="ECO:0000256" key="2">
    <source>
        <dbReference type="SAM" id="Phobius"/>
    </source>
</evidence>
<organism evidence="3 4">
    <name type="scientific">Haloechinothrix alba</name>
    <dbReference type="NCBI Taxonomy" id="664784"/>
    <lineage>
        <taxon>Bacteria</taxon>
        <taxon>Bacillati</taxon>
        <taxon>Actinomycetota</taxon>
        <taxon>Actinomycetes</taxon>
        <taxon>Pseudonocardiales</taxon>
        <taxon>Pseudonocardiaceae</taxon>
        <taxon>Haloechinothrix</taxon>
    </lineage>
</organism>
<evidence type="ECO:0000256" key="1">
    <source>
        <dbReference type="SAM" id="MobiDB-lite"/>
    </source>
</evidence>
<keyword evidence="4" id="KW-1185">Reference proteome</keyword>
<evidence type="ECO:0000313" key="3">
    <source>
        <dbReference type="EMBL" id="SNR54858.1"/>
    </source>
</evidence>
<dbReference type="RefSeq" id="WP_089301386.1">
    <property type="nucleotide sequence ID" value="NZ_FZNW01000009.1"/>
</dbReference>
<feature type="transmembrane region" description="Helical" evidence="2">
    <location>
        <begin position="36"/>
        <end position="59"/>
    </location>
</feature>
<protein>
    <recommendedName>
        <fullName evidence="5">Extracellular solute-binding protein</fullName>
    </recommendedName>
</protein>
<feature type="region of interest" description="Disordered" evidence="1">
    <location>
        <begin position="1"/>
        <end position="30"/>
    </location>
</feature>
<dbReference type="EMBL" id="FZNW01000009">
    <property type="protein sequence ID" value="SNR54858.1"/>
    <property type="molecule type" value="Genomic_DNA"/>
</dbReference>
<evidence type="ECO:0008006" key="5">
    <source>
        <dbReference type="Google" id="ProtNLM"/>
    </source>
</evidence>
<name>A0A238X8C0_9PSEU</name>
<dbReference type="AlphaFoldDB" id="A0A238X8C0"/>
<proteinExistence type="predicted"/>
<accession>A0A238X8C0</accession>
<dbReference type="Proteomes" id="UP000198348">
    <property type="component" value="Unassembled WGS sequence"/>
</dbReference>
<keyword evidence="2" id="KW-0812">Transmembrane</keyword>
<evidence type="ECO:0000313" key="4">
    <source>
        <dbReference type="Proteomes" id="UP000198348"/>
    </source>
</evidence>
<gene>
    <name evidence="3" type="ORF">SAMN06265360_109148</name>
</gene>
<keyword evidence="2" id="KW-1133">Transmembrane helix</keyword>